<dbReference type="InterPro" id="IPR036188">
    <property type="entry name" value="FAD/NAD-bd_sf"/>
</dbReference>
<organism evidence="1">
    <name type="scientific">Spiroplasma citri</name>
    <dbReference type="NCBI Taxonomy" id="2133"/>
    <lineage>
        <taxon>Bacteria</taxon>
        <taxon>Bacillati</taxon>
        <taxon>Mycoplasmatota</taxon>
        <taxon>Mollicutes</taxon>
        <taxon>Entomoplasmatales</taxon>
        <taxon>Spiroplasmataceae</taxon>
        <taxon>Spiroplasma</taxon>
    </lineage>
</organism>
<dbReference type="Proteomes" id="UP001214629">
    <property type="component" value="Chromosome"/>
</dbReference>
<name>Q14P38_SPICI</name>
<accession>Q14P38</accession>
<dbReference type="AlphaFoldDB" id="Q14P38"/>
<reference evidence="1" key="1">
    <citation type="journal article" date="2010" name="Appl. Environ. Microbiol.">
        <title>Partial chromosome sequence of Spiroplasma citri reveals extensive viral invasion and important gene decay.</title>
        <authorList>
            <person name="Carle P."/>
            <person name="Saillard C."/>
            <person name="Carrere N."/>
            <person name="Carrere S."/>
            <person name="Duret S."/>
            <person name="Eveillard S."/>
            <person name="Gaurivaud P."/>
            <person name="Gourgues G."/>
            <person name="Gouzy J."/>
            <person name="Salar P."/>
            <person name="Verdin E."/>
            <person name="Breton M."/>
            <person name="Blanchard A."/>
            <person name="Laigret F."/>
            <person name="Bove J.M."/>
            <person name="Renaudin J."/>
            <person name="Foissac X."/>
        </authorList>
    </citation>
    <scope>NUCLEOTIDE SEQUENCE</scope>
    <source>
        <strain evidence="1">GII3-3X</strain>
    </source>
</reference>
<keyword evidence="3" id="KW-1185">Reference proteome</keyword>
<dbReference type="EMBL" id="CP096246">
    <property type="protein sequence ID" value="WFG96922.1"/>
    <property type="molecule type" value="Genomic_DNA"/>
</dbReference>
<evidence type="ECO:0000313" key="3">
    <source>
        <dbReference type="Proteomes" id="UP001214629"/>
    </source>
</evidence>
<reference evidence="2 3" key="2">
    <citation type="submission" date="2022-04" db="EMBL/GenBank/DDBJ databases">
        <title>Whole genome of Spiroplasma citri.</title>
        <authorList>
            <person name="Khanchezar A."/>
            <person name="Izadpanah K."/>
            <person name="Taghavi M."/>
            <person name="Ghorbani A."/>
            <person name="Beven L."/>
        </authorList>
    </citation>
    <scope>NUCLEOTIDE SEQUENCE [LARGE SCALE GENOMIC DNA]</scope>
    <source>
        <strain evidence="2 3">D4</strain>
    </source>
</reference>
<dbReference type="Gene3D" id="3.50.50.60">
    <property type="entry name" value="FAD/NAD(P)-binding domain"/>
    <property type="match status" value="1"/>
</dbReference>
<proteinExistence type="predicted"/>
<gene>
    <name evidence="1" type="primary">gid</name>
    <name evidence="2" type="ORF">M0C40_02605</name>
    <name evidence="1" type="ORF">SPICI03_276</name>
</gene>
<evidence type="ECO:0000313" key="1">
    <source>
        <dbReference type="EMBL" id="CAK98741.1"/>
    </source>
</evidence>
<dbReference type="EMBL" id="AM285304">
    <property type="protein sequence ID" value="CAK98741.1"/>
    <property type="molecule type" value="Genomic_DNA"/>
</dbReference>
<evidence type="ECO:0000313" key="2">
    <source>
        <dbReference type="EMBL" id="WFG96922.1"/>
    </source>
</evidence>
<protein>
    <submittedName>
        <fullName evidence="1">Hypothetical glucose inhibited protein n-terminal and c-terminal truncated</fullName>
    </submittedName>
</protein>
<sequence>MYETKRLIKNPVQKQNSFAELVCSNSLRSESLTNGVGLLKQ</sequence>